<protein>
    <recommendedName>
        <fullName evidence="2">SLH domain-containing protein</fullName>
    </recommendedName>
</protein>
<organism evidence="3 4">
    <name type="scientific">Cohnella yongneupensis</name>
    <dbReference type="NCBI Taxonomy" id="425006"/>
    <lineage>
        <taxon>Bacteria</taxon>
        <taxon>Bacillati</taxon>
        <taxon>Bacillota</taxon>
        <taxon>Bacilli</taxon>
        <taxon>Bacillales</taxon>
        <taxon>Paenibacillaceae</taxon>
        <taxon>Cohnella</taxon>
    </lineage>
</organism>
<evidence type="ECO:0000313" key="3">
    <source>
        <dbReference type="EMBL" id="MFC5531040.1"/>
    </source>
</evidence>
<dbReference type="EMBL" id="JBHSNC010000051">
    <property type="protein sequence ID" value="MFC5531040.1"/>
    <property type="molecule type" value="Genomic_DNA"/>
</dbReference>
<feature type="domain" description="SLH" evidence="2">
    <location>
        <begin position="79"/>
        <end position="142"/>
    </location>
</feature>
<name>A0ABW0R3Y7_9BACL</name>
<accession>A0ABW0R3Y7</accession>
<dbReference type="PROSITE" id="PS51272">
    <property type="entry name" value="SLH"/>
    <property type="match status" value="1"/>
</dbReference>
<comment type="caution">
    <text evidence="3">The sequence shown here is derived from an EMBL/GenBank/DDBJ whole genome shotgun (WGS) entry which is preliminary data.</text>
</comment>
<feature type="signal peptide" evidence="1">
    <location>
        <begin position="1"/>
        <end position="24"/>
    </location>
</feature>
<evidence type="ECO:0000313" key="4">
    <source>
        <dbReference type="Proteomes" id="UP001596108"/>
    </source>
</evidence>
<sequence length="920" mass="93830">MKKSLSFLLAIALVFGMFSAMASAATPTASEAGAKLKELGVVIGDQNGNLMENSTWLRQDIAVILSRLLGVEPAAKATPKSHTYKDAKGTAYDGYLSWAREKGYILGHSATKFGWDEELTNQQFAAIVLRALGTDDYAHATELAIAAGILPAGAKADAPAVRGDTFVGVIAALNTEIPALGVTLGEFLKLPGFDSKAEVVSAAVTGVKKVTVTFKKAVDTSKVSFAVKKGTIGSNINAVTWNDAKTIATIETTVALTAGDYTVTASGLTFAEGKAAANFTVAAEKVDSITVDAGAYRTTAGGDDAAVGFKVLNQYGEDITAAQTATNFIVTSSKGTATAGHGDISIANKAITIIGAGAGGNTSINLTIVDVVNAKSVSKTISIEAFKAVAEVTLQAPVVPTGDTTIGVSKTDVVLPYAAKDQFGNAVTLANTTGLTFISSDSSVVDAASIAIVSEKLTFDTKAGFEGSKSVTLTVIVNATGKVSTITFTATGNKTLAEPTLVAPTSRFGANDNAFKVELQVKDQFGNALTADEINNLAVAGKLTVVSGNSGVFSVVGTAGDFVTTADGKAYVTVDAAANGTANLTVTVNSTGKSSTIALTVVDAKYAASISALVPDVTKVVYANGHSGTVTLKATFLDQYGDAITSDAGANIQFAVDNTDFGAAHADSTVAALNDTGITLTPVGHDKTTVVTVKLLKAGVAIDSRTVTIKSAKADEALTYKVDAIGTISGYDDGWLGSDFAKEVTVSAVDASGTKVALPDNALQGVSAADSAILNTDGDSVISAYWALPTTADVNTIVNVTISKVDGTPIVVQAPVKISYATPVAASIQVKKVSDDTVIAANGTITVANNDTLSGTFYVEVKDQFGTTYLSNQATVYVTTPAGVISKVTGPVTFSGSTGDKYKVTSVIADKSVTITVVIG</sequence>
<keyword evidence="1" id="KW-0732">Signal</keyword>
<evidence type="ECO:0000256" key="1">
    <source>
        <dbReference type="SAM" id="SignalP"/>
    </source>
</evidence>
<reference evidence="4" key="1">
    <citation type="journal article" date="2019" name="Int. J. Syst. Evol. Microbiol.">
        <title>The Global Catalogue of Microorganisms (GCM) 10K type strain sequencing project: providing services to taxonomists for standard genome sequencing and annotation.</title>
        <authorList>
            <consortium name="The Broad Institute Genomics Platform"/>
            <consortium name="The Broad Institute Genome Sequencing Center for Infectious Disease"/>
            <person name="Wu L."/>
            <person name="Ma J."/>
        </authorList>
    </citation>
    <scope>NUCLEOTIDE SEQUENCE [LARGE SCALE GENOMIC DNA]</scope>
    <source>
        <strain evidence="4">CGMCC 1.18578</strain>
    </source>
</reference>
<proteinExistence type="predicted"/>
<dbReference type="Proteomes" id="UP001596108">
    <property type="component" value="Unassembled WGS sequence"/>
</dbReference>
<feature type="chain" id="PRO_5045889119" description="SLH domain-containing protein" evidence="1">
    <location>
        <begin position="25"/>
        <end position="920"/>
    </location>
</feature>
<dbReference type="InterPro" id="IPR001119">
    <property type="entry name" value="SLH_dom"/>
</dbReference>
<gene>
    <name evidence="3" type="ORF">ACFPQ4_16605</name>
</gene>
<evidence type="ECO:0000259" key="2">
    <source>
        <dbReference type="PROSITE" id="PS51272"/>
    </source>
</evidence>
<dbReference type="RefSeq" id="WP_378112984.1">
    <property type="nucleotide sequence ID" value="NZ_JBHSNC010000051.1"/>
</dbReference>
<keyword evidence="4" id="KW-1185">Reference proteome</keyword>